<evidence type="ECO:0000259" key="3">
    <source>
        <dbReference type="Pfam" id="PF10079"/>
    </source>
</evidence>
<feature type="domain" description="Bacillithiol biosynthesis BshC C-terminal coiled-coil" evidence="4">
    <location>
        <begin position="376"/>
        <end position="535"/>
    </location>
</feature>
<dbReference type="OrthoDB" id="9765151at2"/>
<dbReference type="InterPro" id="IPR055399">
    <property type="entry name" value="CC_BshC"/>
</dbReference>
<evidence type="ECO:0000259" key="4">
    <source>
        <dbReference type="Pfam" id="PF24850"/>
    </source>
</evidence>
<gene>
    <name evidence="2 5" type="primary">bshC</name>
    <name evidence="5" type="ORF">D0Y96_03360</name>
</gene>
<comment type="similarity">
    <text evidence="2">Belongs to the BshC family.</text>
</comment>
<accession>A0A372IUK7</accession>
<sequence>MQTDCYPISTLPGLNRLFLDYTASREPMTPFFPASPCGPHQSAPTPAQQPALRAAVADLLREQNQSFGAGAKTFENIERLRTGTGAIVTGQQVTLFGGPLFTLHKIATAIRKAQDTDSVPVFWLASEDHDLAEADHLTLPSRHQLHTLRLESGHSHAGQPVGGIRLGAGIEAVLDKAAELIGGTPEFDLLAQCYRSDATFARAFAQWAAATFAAYGLVVIDAADPRFHALGAPVFRQAIEQAAALESALHIRDQELKDRGYHSQVLVAPGSSLLFLIEEANNGEEAGARLALKRKDAQIWTAGKRQYETAELLALLDRAPHRFSPNALLRPVFQDYLLPTRAYIGGPSEIAYFAQSQVLYQAILGRFTPIVPRLSATLIEPAVATVLAQHELDLQQIIATHPDELAQRLGARAIPIEGKKKLASAGNALDEELTSVTAWMQSLDHGLGRSAEIAARKMRYQMNRLRRLAANYQLQKESSIRRHVDALYLNLFPNHHPQERVIGGVAYLARYGDALLSTLVEQAAQECPGHKVIYL</sequence>
<name>A0A372IUK7_9BACT</name>
<dbReference type="EC" id="6.-.-.-" evidence="2"/>
<dbReference type="InterPro" id="IPR055398">
    <property type="entry name" value="Rossmann-like_BshC"/>
</dbReference>
<feature type="domain" description="Bacillithiol biosynthesis BshC N-terminal Rossmann-like" evidence="3">
    <location>
        <begin position="1"/>
        <end position="374"/>
    </location>
</feature>
<evidence type="ECO:0000256" key="1">
    <source>
        <dbReference type="ARBA" id="ARBA00022598"/>
    </source>
</evidence>
<dbReference type="InterPro" id="IPR011199">
    <property type="entry name" value="Bacillithiol_biosynth_BshC"/>
</dbReference>
<evidence type="ECO:0000313" key="6">
    <source>
        <dbReference type="Proteomes" id="UP000264702"/>
    </source>
</evidence>
<reference evidence="5 6" key="1">
    <citation type="submission" date="2018-08" db="EMBL/GenBank/DDBJ databases">
        <title>Acidipila sp. 4G-K13, an acidobacterium isolated from forest soil.</title>
        <authorList>
            <person name="Gao Z.-H."/>
            <person name="Qiu L.-H."/>
        </authorList>
    </citation>
    <scope>NUCLEOTIDE SEQUENCE [LARGE SCALE GENOMIC DNA]</scope>
    <source>
        <strain evidence="5 6">4G-K13</strain>
    </source>
</reference>
<dbReference type="EMBL" id="QVQT01000001">
    <property type="protein sequence ID" value="RFU18596.1"/>
    <property type="molecule type" value="Genomic_DNA"/>
</dbReference>
<dbReference type="PIRSF" id="PIRSF012535">
    <property type="entry name" value="UCP012535"/>
    <property type="match status" value="1"/>
</dbReference>
<evidence type="ECO:0000313" key="5">
    <source>
        <dbReference type="EMBL" id="RFU18596.1"/>
    </source>
</evidence>
<dbReference type="Proteomes" id="UP000264702">
    <property type="component" value="Unassembled WGS sequence"/>
</dbReference>
<dbReference type="HAMAP" id="MF_01867">
    <property type="entry name" value="BshC"/>
    <property type="match status" value="1"/>
</dbReference>
<protein>
    <recommendedName>
        <fullName evidence="2">Putative cysteine ligase BshC</fullName>
        <ecNumber evidence="2">6.-.-.-</ecNumber>
    </recommendedName>
</protein>
<comment type="caution">
    <text evidence="5">The sequence shown here is derived from an EMBL/GenBank/DDBJ whole genome shotgun (WGS) entry which is preliminary data.</text>
</comment>
<keyword evidence="1 2" id="KW-0436">Ligase</keyword>
<dbReference type="GO" id="GO:0016874">
    <property type="term" value="F:ligase activity"/>
    <property type="evidence" value="ECO:0007669"/>
    <property type="project" value="UniProtKB-UniRule"/>
</dbReference>
<dbReference type="NCBIfam" id="TIGR03998">
    <property type="entry name" value="thiol_BshC"/>
    <property type="match status" value="1"/>
</dbReference>
<dbReference type="RefSeq" id="WP_117297892.1">
    <property type="nucleotide sequence ID" value="NZ_QVQT02000001.1"/>
</dbReference>
<dbReference type="Pfam" id="PF10079">
    <property type="entry name" value="Rossmann-like_BshC"/>
    <property type="match status" value="1"/>
</dbReference>
<dbReference type="Pfam" id="PF24850">
    <property type="entry name" value="CC_BshC"/>
    <property type="match status" value="1"/>
</dbReference>
<organism evidence="5 6">
    <name type="scientific">Paracidobacterium acidisoli</name>
    <dbReference type="NCBI Taxonomy" id="2303751"/>
    <lineage>
        <taxon>Bacteria</taxon>
        <taxon>Pseudomonadati</taxon>
        <taxon>Acidobacteriota</taxon>
        <taxon>Terriglobia</taxon>
        <taxon>Terriglobales</taxon>
        <taxon>Acidobacteriaceae</taxon>
        <taxon>Paracidobacterium</taxon>
    </lineage>
</organism>
<proteinExistence type="inferred from homology"/>
<keyword evidence="6" id="KW-1185">Reference proteome</keyword>
<evidence type="ECO:0000256" key="2">
    <source>
        <dbReference type="HAMAP-Rule" id="MF_01867"/>
    </source>
</evidence>
<dbReference type="AlphaFoldDB" id="A0A372IUK7"/>